<evidence type="ECO:0000313" key="11">
    <source>
        <dbReference type="EMBL" id="CAL1711801.1"/>
    </source>
</evidence>
<sequence>MGNCVSAQDREAQQRSQEIDKQIEEDSRKFKKECKILLLGSGESGKSTIVKQMKIIHQSGFTRDELMTYRTTIYRNLLESAKNILLAMRKIGVDCGNPSNRANADRILDYEVVAGPTYYFPEDMAQAIHQLWQDPIIPTIMDHSSEFYLMDSASYFFTEALRIGTPDYVPTETDVLRARQKSTGITETRFTLGPLSIHMFDVGGQRSERKKWIHCFESVTSIIFCTALSEYDQVLLEERNQNRMAESLVLFDSVINSRWFLRTSIILFLNKIDVFKNKLPKVPLERYFPEYTGGADINKAAKYILWRFMQANRARLSVYPQHYQYPTCFCGREGDDTAERPQGFRYSIVSSSLFLPSYVRVPCFFFYLCRFFFLVYICMLHHFPHPSHSLLHQ</sequence>
<keyword evidence="5" id="KW-0342">GTP-binding</keyword>
<keyword evidence="3" id="KW-0547">Nucleotide-binding</keyword>
<keyword evidence="2" id="KW-0479">Metal-binding</keyword>
<organism evidence="11 12">
    <name type="scientific">Somion occarium</name>
    <dbReference type="NCBI Taxonomy" id="3059160"/>
    <lineage>
        <taxon>Eukaryota</taxon>
        <taxon>Fungi</taxon>
        <taxon>Dikarya</taxon>
        <taxon>Basidiomycota</taxon>
        <taxon>Agaricomycotina</taxon>
        <taxon>Agaricomycetes</taxon>
        <taxon>Polyporales</taxon>
        <taxon>Cerrenaceae</taxon>
        <taxon>Somion</taxon>
    </lineage>
</organism>
<keyword evidence="4" id="KW-0460">Magnesium</keyword>
<name>A0ABP1DVG1_9APHY</name>
<dbReference type="Pfam" id="PF00503">
    <property type="entry name" value="G-alpha"/>
    <property type="match status" value="1"/>
</dbReference>
<feature type="compositionally biased region" description="Basic and acidic residues" evidence="9">
    <location>
        <begin position="8"/>
        <end position="21"/>
    </location>
</feature>
<evidence type="ECO:0000256" key="6">
    <source>
        <dbReference type="ARBA" id="ARBA00023139"/>
    </source>
</evidence>
<protein>
    <submittedName>
        <fullName evidence="11">Uncharacterized protein</fullName>
    </submittedName>
</protein>
<dbReference type="Gene3D" id="3.40.50.300">
    <property type="entry name" value="P-loop containing nucleotide triphosphate hydrolases"/>
    <property type="match status" value="1"/>
</dbReference>
<evidence type="ECO:0000313" key="12">
    <source>
        <dbReference type="Proteomes" id="UP001497453"/>
    </source>
</evidence>
<dbReference type="PRINTS" id="PR01241">
    <property type="entry name" value="GPROTEINAFNG"/>
</dbReference>
<dbReference type="PANTHER" id="PTHR10218:SF369">
    <property type="entry name" value="GUANINE NUCLEOTIDE-BINDING PROTEIN ALPHA-2 SUBUNIT"/>
    <property type="match status" value="1"/>
</dbReference>
<evidence type="ECO:0000256" key="8">
    <source>
        <dbReference type="ARBA" id="ARBA00023288"/>
    </source>
</evidence>
<feature type="region of interest" description="Disordered" evidence="9">
    <location>
        <begin position="1"/>
        <end position="21"/>
    </location>
</feature>
<reference evidence="12" key="1">
    <citation type="submission" date="2024-04" db="EMBL/GenBank/DDBJ databases">
        <authorList>
            <person name="Shaw F."/>
            <person name="Minotto A."/>
        </authorList>
    </citation>
    <scope>NUCLEOTIDE SEQUENCE [LARGE SCALE GENOMIC DNA]</scope>
</reference>
<dbReference type="CDD" id="cd00066">
    <property type="entry name" value="G-alpha"/>
    <property type="match status" value="1"/>
</dbReference>
<dbReference type="PANTHER" id="PTHR10218">
    <property type="entry name" value="GTP-BINDING PROTEIN ALPHA SUBUNIT"/>
    <property type="match status" value="1"/>
</dbReference>
<feature type="transmembrane region" description="Helical" evidence="10">
    <location>
        <begin position="364"/>
        <end position="383"/>
    </location>
</feature>
<evidence type="ECO:0000256" key="7">
    <source>
        <dbReference type="ARBA" id="ARBA00023224"/>
    </source>
</evidence>
<keyword evidence="8" id="KW-0449">Lipoprotein</keyword>
<dbReference type="SMART" id="SM00275">
    <property type="entry name" value="G_alpha"/>
    <property type="match status" value="1"/>
</dbReference>
<dbReference type="Proteomes" id="UP001497453">
    <property type="component" value="Chromosome 6"/>
</dbReference>
<dbReference type="PRINTS" id="PR00318">
    <property type="entry name" value="GPROTEINA"/>
</dbReference>
<dbReference type="EMBL" id="OZ037949">
    <property type="protein sequence ID" value="CAL1711801.1"/>
    <property type="molecule type" value="Genomic_DNA"/>
</dbReference>
<evidence type="ECO:0000256" key="1">
    <source>
        <dbReference type="ARBA" id="ARBA00022707"/>
    </source>
</evidence>
<evidence type="ECO:0000256" key="9">
    <source>
        <dbReference type="SAM" id="MobiDB-lite"/>
    </source>
</evidence>
<gene>
    <name evidence="11" type="ORF">GFSPODELE1_LOCUS8507</name>
</gene>
<evidence type="ECO:0000256" key="10">
    <source>
        <dbReference type="SAM" id="Phobius"/>
    </source>
</evidence>
<keyword evidence="10" id="KW-0472">Membrane</keyword>
<accession>A0ABP1DVG1</accession>
<dbReference type="SUPFAM" id="SSF52540">
    <property type="entry name" value="P-loop containing nucleoside triphosphate hydrolases"/>
    <property type="match status" value="1"/>
</dbReference>
<evidence type="ECO:0000256" key="2">
    <source>
        <dbReference type="ARBA" id="ARBA00022723"/>
    </source>
</evidence>
<keyword evidence="10" id="KW-0812">Transmembrane</keyword>
<keyword evidence="10" id="KW-1133">Transmembrane helix</keyword>
<keyword evidence="7" id="KW-0807">Transducer</keyword>
<keyword evidence="1" id="KW-0519">Myristate</keyword>
<dbReference type="InterPro" id="IPR002975">
    <property type="entry name" value="Fungi_Gprotein_alpha"/>
</dbReference>
<evidence type="ECO:0000256" key="4">
    <source>
        <dbReference type="ARBA" id="ARBA00022842"/>
    </source>
</evidence>
<dbReference type="InterPro" id="IPR011025">
    <property type="entry name" value="GproteinA_insert"/>
</dbReference>
<dbReference type="SUPFAM" id="SSF47895">
    <property type="entry name" value="Transducin (alpha subunit), insertion domain"/>
    <property type="match status" value="1"/>
</dbReference>
<dbReference type="InterPro" id="IPR001019">
    <property type="entry name" value="Gprotein_alpha_su"/>
</dbReference>
<evidence type="ECO:0000256" key="3">
    <source>
        <dbReference type="ARBA" id="ARBA00022741"/>
    </source>
</evidence>
<keyword evidence="6" id="KW-0564">Palmitate</keyword>
<dbReference type="PROSITE" id="PS51882">
    <property type="entry name" value="G_ALPHA"/>
    <property type="match status" value="1"/>
</dbReference>
<evidence type="ECO:0000256" key="5">
    <source>
        <dbReference type="ARBA" id="ARBA00023134"/>
    </source>
</evidence>
<dbReference type="Gene3D" id="1.10.400.10">
    <property type="entry name" value="GI Alpha 1, domain 2-like"/>
    <property type="match status" value="1"/>
</dbReference>
<keyword evidence="12" id="KW-1185">Reference proteome</keyword>
<dbReference type="InterPro" id="IPR027417">
    <property type="entry name" value="P-loop_NTPase"/>
</dbReference>
<proteinExistence type="predicted"/>